<feature type="coiled-coil region" evidence="1">
    <location>
        <begin position="2726"/>
        <end position="2785"/>
    </location>
</feature>
<dbReference type="Proteomes" id="UP001176961">
    <property type="component" value="Unassembled WGS sequence"/>
</dbReference>
<reference evidence="3" key="1">
    <citation type="submission" date="2023-07" db="EMBL/GenBank/DDBJ databases">
        <authorList>
            <consortium name="CYATHOMIX"/>
        </authorList>
    </citation>
    <scope>NUCLEOTIDE SEQUENCE</scope>
    <source>
        <strain evidence="3">N/A</strain>
    </source>
</reference>
<feature type="region of interest" description="Disordered" evidence="2">
    <location>
        <begin position="1"/>
        <end position="24"/>
    </location>
</feature>
<protein>
    <submittedName>
        <fullName evidence="3">Uncharacterized protein</fullName>
    </submittedName>
</protein>
<sequence length="3932" mass="440612">MAQKKQYRYIKPGNVSDTYDPNNQYSKNPYVNQSMPSSYMSKQQNESSYTLSQDALNSFMNRYQNKLKGYQTDFDSLTYSNNASRYERAVKDWTNISDEANKMKSYIKSQGDTADNKKLIAYLDDVNNSSKAILNSYKDKNNFFSQFDSEESYNQAIKDYDRAVKLNSMTLEDIDSNIADIDNQINDIRNKKIASYQGNNDVMSDLKKYDSQIAELEDEKHWLKQNRYKKGAEKLEKVAGTVTFKGFADKGAAVQNPDLSQAYNVPRMGVYGSKVENPVTFIRENADNGIDSGVVEIAGLDKYNDIDWKKRIKAMNDTEVDIYNYYLAKDGRQAADKYLDSIEERLTQRQAESEFPKYEGNTAYELAFGVAAGLDQFKSGIDNLFSDRDYIPASIKQTLSGQIREDLADDGFALPDWMGGASLGQAAYDFVTTGSNMIPSIAASVVVSALNPTLGATVGAGLMGASAGGNAYQEMLNLGYDKGQARTYAILTGASEAALQEIIGGIPGVGNVLTDKGLEKIAQIINNAFFKTAVKIGGNMFAEGTEEFLQEVLTPYFKAIATGEDPESINWEEAIYSGVLGALTAAPSNVVTSVSNAVSQNRAYNDLYRGSEAELIESGLETDAQSEAYKLAQKYQSKMNDGKKLSGLQLGNLAKANENFNIAEDISTNKEKAKNRLTQLGETENIDTVASAVAKAIAIEQTAVASDVFRGDITDVKLTRAEKNALKNSTYGKQVQSEIAQGMSTDGFTGEVGDFSRSNIKNNPYVAPKVTSNVVDFYNNQKKITNIDSNTTDVRRNRATDIPVRKSTAVDTSKISDSGNTEVVVDGNTQEASINKVTAVNKDGSFNVELDNGATVNSADVLYSSASEALVYETIPKMVGNPGVANTVINAYKNSNIPADTFVDESMYAYQYGKTNQSKRLADLTNIPDNVKNTLFVVGRDNAKAESQNRQKPDVKVTKKSNKAILVNEVDEKQLTPKQKTVKSVADAIAKISNLDVYLFESYRKNGKIYNNINGVEVESGANGWYVEGSNAIYIDLNAGNNSEGLGLFTLSHEIGHAIREWSTAKWQTLADTVVEAIDNQAEMDSNTPTFEEMVADKLAMYKRLREAGNENYNYTDEQLEDMAYEDVVSDSFEKLMADEQTFKEIMDNIKQQDKSLWQRIKDFFKDFVNKLGNVLKSYEGVSPETEAGKAIAQAQDMYDKIRSLYADAFTDSNKNIAEAMNNSNNKNVSIGDDKKYSIKLSADGDVYVEIDENAIDLNNGRSIASNISEIISKQYNNIISANGQLFRINSKTNREWRLSNSARHLLSDNYIGYIDKMKAIANADEIITAAKDWINERKRDDSKFDQYGRGLIYYKVGNNGYVADVIIGINGTDGSATLYDLSNIKTKKITEASLSSPANSRTSRQHTSVINNITSNTKKSNMFNENNSETSEYEATRNQFSTDTLTGSQDGFVVKDATALPVSSITGVKQSTSTEREALPKMMMSVTGGENKIITSGMLGSITALKTEGKVPGKTVDAYTVAQIREYAMNKNGFTTKQISNVQKFMSDMAKFMDDAGVRYRFIGLKDVEDAKLHYQYNKDGSIKAIVLSAMIKNGDYPVNFDLTSICKKRAAMSELIEKLSKKGVIDSDTVKLTQKMIFKINTALKNEGFETACLGCFVESKRYNIRKWASTFIDKYNAAVLKVNPEATYFNFSQGDVDFDNMSIEDVISLDNSLEKFANANGAKSKANAKAKYRQMRENGELIFKDKEGKRKGYTEGQKKKIDQSLDLTSDEKNYFLSKNPNDLSVEELDILIDAGIFSKNVDNVQRVTSLVNSSSVYQHLLKPSDLLTKEGIRQLEQLPNFHGVLYGHYGSGTPKLVQGFTPYNSEIALLPENKGKQSLTEYLKSIAGVRIQSFSDFQIQNIYDYLQIVADLTARRLPAHAYTKEISFAKLLGMTGIKGNLSVMFDIDLEVDKEHAGLTKYNPEIHKGEYAKIVLSDEQGDWVYNIGDYATQKAYDNYYKSKGLNVAKRFLQSIGFADAVNLQTTPGYSSNLGIIGVGYSAKHIQAMLNDDRIRYIIPYHSSSLPAEIKTATNLNMAKDYTSVQNTTKIESILDRDKNPVDYSIKKAYKRLGSGKAVLSELNEHVRNDGWQIKTKKAQNGHGSFKLYENLDESQDPRTTAENFFDWCAGNGTLPVFYEFADHDNYYKVLYDFNVYDNITGEYAPQMEVQNIYPDSNGKPVNIANKEYVSGKDGMTGYQGIIDDYMMWQNSYNMQLDNRLDKIADDLIGGKRKLSNGESIINTSDYDGKRIYSLRDSAYEDVKKVIANKYYRDDVYLTENSPSILISQKGVRDLPMLMKASHIRENILTIEEAKKRGLKINNSINYHGLGEELFLKIIDGLDDIDYGYRGTKNADNPSRRENYFLLISKYKDADGNIINIPIYINEYGQYNKVMIGTNKIATVFGRSDIYNYINREIANGNLVRIKKRNNQVGERTTPIVAGYDKIASVNNVTTNSKDSQQENNGKSKFSERDASMTEERIDYLIDDSGAGMRKDYAQSWITSINPSDFLNLTLGLANQDRDRFDTMPGEYGSTVNDYDYIEALKQEKRQTPYIAINVDTGEVVGHEGRHRMRALEKAGITSAEIKVQFRDSDGYLIKELNGYGNPLEIIDSIKVFNQRGTGQSAILNNVIPLNKANRDNIINSYGSKDAEIRYSDRSALTDNRSLLANAFSSITQNPAEAQILEDYQANIDKMNAEEDKLRTLTAEMKQISFSKGKRDKAKITKLQNEITKTKNRINIYDKKLLKLEASKPLQDILTREKDKVIKREKAKYKQALAEEKQKRTDAIQNLKEKNRQKIDQRKTTEVRNKIKKIASDLENRLLNGTERRYVPRQLVESVIQVCDSIDPTGKDQNTKAAQKWKSGRAALAELKMAYDKLENFNDYDFSYEFDRDFSNLIGDFADAVGDTPLRDMSREQLEDVYTIVHDIRNMLNDATKQIGIDEAISNYEAGQEVIENMRKVKSRKQTTNAVSDFFRNWTENPMRAVREMTGYDPNARLTKIFDELNKGRRKADDFRMKMQKKFDALRTSKEDAKKFNAAVQDKIDLGLLDIDGDPMKITKMQAMTILLTYDREKANKDRKHLVTPVLIPDAELERKGKYAQAKDKGRQLLVTDDLITKINSQLNEWDKQYIQTAKEFFNDDSQKAINEVSMVIKHRPIATEKEYIPYLVDTDYIKKESENVKFDATIEGTGILKSMQKNATQQLLIKSLNELVADHIDKVAKIYGLAIPVRNFNKVFNMQQTVADGGVSVQRAIRDVWKDGGVKIVDQAVANLQSPRRYDTSKFLSFVKSGFVTSTLAANISVWMKQAASYPTAGAVLSSTSLTKGLARYVARKSSDVWQEIDEHTSQHYMRRQGLSMQELGELNQTKGWLNTINSKLGKASPMNWIQAMDVATTAALWEASKAEAEKQGTMPSDADYWDVVTDIYNRVIEDTQPMYDSLHRAEITKNKALSNIILFQTQPIQNSGILREGAMRYKDMKKAYGSKDAKTKQALKSYRMAVTSQVASHLTFTMMTLFSAAILHKMDSYRDDNEELTIESILEEFGKQYGKNFFNAIVPVFANYAVSIAERIIEGSTYDVLSDATVDKISTSINTFAKLKKDPSIDNIINLIAEVATYMGIPGHNIVNIVNGVRYHLNDIKNGEFGSFEAGVERTNAQDIDKAYTYYSEGNLQKSKEIIQSKIDDKIASGKTEKEAKSSVRRGLTDYLKDIYIEAYKNKDNAKMAEILTRKEETPVTIEVSIVIAAISLAFAIYQGVSNMKRNNKSDTANDTAQLTTVIVKLENISKDTGEIKTDIRGVKADLRNLSDRLIKAEQQIKVLNNAVFNRKDDENESFVTPLLLAFGVSEEITMQITAIIMSGAAVVAYIFGEALIDSKREGDEADADSTEVYDEE</sequence>
<feature type="region of interest" description="Disordered" evidence="2">
    <location>
        <begin position="2494"/>
        <end position="2516"/>
    </location>
</feature>
<gene>
    <name evidence="3" type="ORF">CYNAS_LOCUS22675</name>
</gene>
<feature type="compositionally biased region" description="Polar residues" evidence="2">
    <location>
        <begin position="2494"/>
        <end position="2509"/>
    </location>
</feature>
<feature type="coiled-coil region" evidence="1">
    <location>
        <begin position="2811"/>
        <end position="2849"/>
    </location>
</feature>
<keyword evidence="4" id="KW-1185">Reference proteome</keyword>
<name>A0AA36HID6_CYLNA</name>
<feature type="coiled-coil region" evidence="1">
    <location>
        <begin position="3835"/>
        <end position="3862"/>
    </location>
</feature>
<keyword evidence="1" id="KW-0175">Coiled coil</keyword>
<evidence type="ECO:0000313" key="3">
    <source>
        <dbReference type="EMBL" id="CAJ0610692.1"/>
    </source>
</evidence>
<dbReference type="EMBL" id="CATQJL010000358">
    <property type="protein sequence ID" value="CAJ0610692.1"/>
    <property type="molecule type" value="Genomic_DNA"/>
</dbReference>
<evidence type="ECO:0000313" key="4">
    <source>
        <dbReference type="Proteomes" id="UP001176961"/>
    </source>
</evidence>
<feature type="compositionally biased region" description="Polar residues" evidence="2">
    <location>
        <begin position="15"/>
        <end position="24"/>
    </location>
</feature>
<proteinExistence type="predicted"/>
<evidence type="ECO:0000256" key="1">
    <source>
        <dbReference type="SAM" id="Coils"/>
    </source>
</evidence>
<feature type="coiled-coil region" evidence="1">
    <location>
        <begin position="171"/>
        <end position="226"/>
    </location>
</feature>
<comment type="caution">
    <text evidence="3">The sequence shown here is derived from an EMBL/GenBank/DDBJ whole genome shotgun (WGS) entry which is preliminary data.</text>
</comment>
<organism evidence="3 4">
    <name type="scientific">Cylicocyclus nassatus</name>
    <name type="common">Nematode worm</name>
    <dbReference type="NCBI Taxonomy" id="53992"/>
    <lineage>
        <taxon>Eukaryota</taxon>
        <taxon>Metazoa</taxon>
        <taxon>Ecdysozoa</taxon>
        <taxon>Nematoda</taxon>
        <taxon>Chromadorea</taxon>
        <taxon>Rhabditida</taxon>
        <taxon>Rhabditina</taxon>
        <taxon>Rhabditomorpha</taxon>
        <taxon>Strongyloidea</taxon>
        <taxon>Strongylidae</taxon>
        <taxon>Cylicocyclus</taxon>
    </lineage>
</organism>
<accession>A0AA36HID6</accession>
<evidence type="ECO:0000256" key="2">
    <source>
        <dbReference type="SAM" id="MobiDB-lite"/>
    </source>
</evidence>